<dbReference type="InterPro" id="IPR018247">
    <property type="entry name" value="EF_Hand_1_Ca_BS"/>
</dbReference>
<feature type="region of interest" description="Disordered" evidence="3">
    <location>
        <begin position="1056"/>
        <end position="1101"/>
    </location>
</feature>
<name>A0AAU9JDW0_9CILI</name>
<evidence type="ECO:0000313" key="5">
    <source>
        <dbReference type="EMBL" id="CAG9323322.1"/>
    </source>
</evidence>
<dbReference type="InterPro" id="IPR011992">
    <property type="entry name" value="EF-hand-dom_pair"/>
</dbReference>
<sequence length="1192" mass="138224">MSFPQMKFDTRSAPKFNDEDSLKDEERFFDKRIPHPPRPESAKAPDGNPLKNVNRKPARPITATKKIFPVWQKPVPNKEAEPIMLAKLRPKNIQMDKERLYDENIALKMKVNSLTEDVILLRTRISQLERDIGKKEIFIDQKSPTEKPNSKNVHLITNLKQNVKELRSELQTKETELISLRKNTKTSRIMELEAEVQAYVDECTRLKHHIEDLLHQNGIENPTGEYEGFEAQSYRQTLVNSNLQKENAELNQALSEAKEEIFKLKSKLSDPEKKKKKKSTSRKNDEHLKTEIQILKQQLENERKIYENKETDIKNDSEKLKKSNLETFQRMQSFELKVKEQNSLIEQLKTQVAALQKEMQQTQKNQKPAENNNLWDMTPGRLTHPPKLCKMIYEIIYKKKMLLAVFLSLLDKNNNGYIGTDDIIQVLKTNGYQAKKKYIEEVIQMATGKMANIIHIKALEKFYEQYNYSSSPISTSSEEFPVKPQKTFGSAANEIKIKIGEEQPVMKSISVSSSVRSENIREIENEDKNNAKVNEIDKKSENKPEAPPLYFTFSKESNDKVIKGQAAGVSDKNEIRNVVQQKDEAQVIKKEPVPPPEDHKPKDQQRVEALQRPKSRPSTPIQKQISNEKIPLKSDYENPPSKREKNQLEAEAPQRSMSRSSTPIQKMPSNDKIPQRSDYENPPSKREKNQSEKNILKKEPTDERIKEKQIVQPTQKKEPLNIKEKPKEEEEEKTQPTEQEIPTIKPEEIKTVLNHVSLQMQLNRQPKSKLASFLFGSIEKSQKLNKEEISKFLSQSPLKIPSVQNFDKFCQFLIEPSQATIRPSELSSLSASVDFITKKLFISLEDWPIFTQEDEKEYDEKLTEIIDIYFDSLIAGCKKNDLNNTGKISIEQFQTVLRQQNIELPRNMMNYIILLFYSTSLELNEVPYEKFLNAYHNQNAEEYEEDYEQGEEIADEERAKIVGHLLEIIAKVMKDKKVSVRDIFIQNHRGMVMPDNFVKGLQKLGVLDSIGQEFIILILQALQCEDTDEMCILIDDLEEVFKHYGISIPDEIFEEENEEKNFSKENSRYKENSESSSIYEEEPYEETKPKQNPQLINPPSDADLIKSIEKKESIENDLGSSINSDYEIENHLYNKTKSSQSSAEKNKAEEYSEYESDVNKEEYSEDIEENYDKNSNVSYGSEYESDQGSEID</sequence>
<feature type="compositionally biased region" description="Acidic residues" evidence="3">
    <location>
        <begin position="1183"/>
        <end position="1192"/>
    </location>
</feature>
<feature type="compositionally biased region" description="Polar residues" evidence="3">
    <location>
        <begin position="655"/>
        <end position="668"/>
    </location>
</feature>
<evidence type="ECO:0000313" key="6">
    <source>
        <dbReference type="Proteomes" id="UP001162131"/>
    </source>
</evidence>
<dbReference type="Proteomes" id="UP001162131">
    <property type="component" value="Unassembled WGS sequence"/>
</dbReference>
<feature type="region of interest" description="Disordered" evidence="3">
    <location>
        <begin position="565"/>
        <end position="742"/>
    </location>
</feature>
<dbReference type="PROSITE" id="PS50222">
    <property type="entry name" value="EF_HAND_2"/>
    <property type="match status" value="1"/>
</dbReference>
<keyword evidence="6" id="KW-1185">Reference proteome</keyword>
<dbReference type="PROSITE" id="PS00018">
    <property type="entry name" value="EF_HAND_1"/>
    <property type="match status" value="1"/>
</dbReference>
<feature type="compositionally biased region" description="Basic and acidic residues" evidence="3">
    <location>
        <begin position="630"/>
        <end position="648"/>
    </location>
</feature>
<feature type="compositionally biased region" description="Basic and acidic residues" evidence="3">
    <location>
        <begin position="1059"/>
        <end position="1073"/>
    </location>
</feature>
<feature type="region of interest" description="Disordered" evidence="3">
    <location>
        <begin position="268"/>
        <end position="290"/>
    </location>
</feature>
<reference evidence="5" key="1">
    <citation type="submission" date="2021-09" db="EMBL/GenBank/DDBJ databases">
        <authorList>
            <consortium name="AG Swart"/>
            <person name="Singh M."/>
            <person name="Singh A."/>
            <person name="Seah K."/>
            <person name="Emmerich C."/>
        </authorList>
    </citation>
    <scope>NUCLEOTIDE SEQUENCE</scope>
    <source>
        <strain evidence="5">ATCC30299</strain>
    </source>
</reference>
<evidence type="ECO:0000256" key="3">
    <source>
        <dbReference type="SAM" id="MobiDB-lite"/>
    </source>
</evidence>
<accession>A0AAU9JDW0</accession>
<evidence type="ECO:0000256" key="1">
    <source>
        <dbReference type="ARBA" id="ARBA00022837"/>
    </source>
</evidence>
<feature type="compositionally biased region" description="Polar residues" evidence="3">
    <location>
        <begin position="1133"/>
        <end position="1143"/>
    </location>
</feature>
<feature type="compositionally biased region" description="Basic and acidic residues" evidence="3">
    <location>
        <begin position="571"/>
        <end position="611"/>
    </location>
</feature>
<protein>
    <recommendedName>
        <fullName evidence="4">EF-hand domain-containing protein</fullName>
    </recommendedName>
</protein>
<feature type="compositionally biased region" description="Polar residues" evidence="3">
    <location>
        <begin position="616"/>
        <end position="627"/>
    </location>
</feature>
<evidence type="ECO:0000259" key="4">
    <source>
        <dbReference type="PROSITE" id="PS50222"/>
    </source>
</evidence>
<feature type="region of interest" description="Disordered" evidence="3">
    <location>
        <begin position="1"/>
        <end position="59"/>
    </location>
</feature>
<dbReference type="GO" id="GO:0005509">
    <property type="term" value="F:calcium ion binding"/>
    <property type="evidence" value="ECO:0007669"/>
    <property type="project" value="InterPro"/>
</dbReference>
<feature type="region of interest" description="Disordered" evidence="3">
    <location>
        <begin position="1133"/>
        <end position="1192"/>
    </location>
</feature>
<feature type="compositionally biased region" description="Basic and acidic residues" evidence="3">
    <location>
        <begin position="518"/>
        <end position="544"/>
    </location>
</feature>
<feature type="compositionally biased region" description="Basic and acidic residues" evidence="3">
    <location>
        <begin position="8"/>
        <end position="43"/>
    </location>
</feature>
<comment type="caution">
    <text evidence="5">The sequence shown here is derived from an EMBL/GenBank/DDBJ whole genome shotgun (WGS) entry which is preliminary data.</text>
</comment>
<feature type="domain" description="EF-hand" evidence="4">
    <location>
        <begin position="397"/>
        <end position="433"/>
    </location>
</feature>
<evidence type="ECO:0000256" key="2">
    <source>
        <dbReference type="SAM" id="Coils"/>
    </source>
</evidence>
<dbReference type="SUPFAM" id="SSF47473">
    <property type="entry name" value="EF-hand"/>
    <property type="match status" value="2"/>
</dbReference>
<gene>
    <name evidence="5" type="ORF">BSTOLATCC_MIC33222</name>
</gene>
<keyword evidence="1" id="KW-0106">Calcium</keyword>
<feature type="coiled-coil region" evidence="2">
    <location>
        <begin position="97"/>
        <end position="131"/>
    </location>
</feature>
<feature type="region of interest" description="Disordered" evidence="3">
    <location>
        <begin position="517"/>
        <end position="551"/>
    </location>
</feature>
<proteinExistence type="predicted"/>
<dbReference type="AlphaFoldDB" id="A0AAU9JDW0"/>
<organism evidence="5 6">
    <name type="scientific">Blepharisma stoltei</name>
    <dbReference type="NCBI Taxonomy" id="1481888"/>
    <lineage>
        <taxon>Eukaryota</taxon>
        <taxon>Sar</taxon>
        <taxon>Alveolata</taxon>
        <taxon>Ciliophora</taxon>
        <taxon>Postciliodesmatophora</taxon>
        <taxon>Heterotrichea</taxon>
        <taxon>Heterotrichida</taxon>
        <taxon>Blepharismidae</taxon>
        <taxon>Blepharisma</taxon>
    </lineage>
</organism>
<dbReference type="InterPro" id="IPR002048">
    <property type="entry name" value="EF_hand_dom"/>
</dbReference>
<keyword evidence="2" id="KW-0175">Coiled coil</keyword>
<dbReference type="EMBL" id="CAJZBQ010000033">
    <property type="protein sequence ID" value="CAG9323322.1"/>
    <property type="molecule type" value="Genomic_DNA"/>
</dbReference>
<feature type="compositionally biased region" description="Basic and acidic residues" evidence="3">
    <location>
        <begin position="673"/>
        <end position="728"/>
    </location>
</feature>